<organism evidence="2 3">
    <name type="scientific">Candidatus Edwardsbacteria bacterium GWF2_54_11</name>
    <dbReference type="NCBI Taxonomy" id="1817851"/>
    <lineage>
        <taxon>Bacteria</taxon>
        <taxon>Candidatus Edwardsiibacteriota</taxon>
    </lineage>
</organism>
<reference evidence="2 3" key="1">
    <citation type="journal article" date="2016" name="Nat. Commun.">
        <title>Thousands of microbial genomes shed light on interconnected biogeochemical processes in an aquifer system.</title>
        <authorList>
            <person name="Anantharaman K."/>
            <person name="Brown C.T."/>
            <person name="Hug L.A."/>
            <person name="Sharon I."/>
            <person name="Castelle C.J."/>
            <person name="Probst A.J."/>
            <person name="Thomas B.C."/>
            <person name="Singh A."/>
            <person name="Wilkins M.J."/>
            <person name="Karaoz U."/>
            <person name="Brodie E.L."/>
            <person name="Williams K.H."/>
            <person name="Hubbard S.S."/>
            <person name="Banfield J.F."/>
        </authorList>
    </citation>
    <scope>NUCLEOTIDE SEQUENCE [LARGE SCALE GENOMIC DNA]</scope>
</reference>
<comment type="caution">
    <text evidence="2">The sequence shown here is derived from an EMBL/GenBank/DDBJ whole genome shotgun (WGS) entry which is preliminary data.</text>
</comment>
<dbReference type="CDD" id="cd00130">
    <property type="entry name" value="PAS"/>
    <property type="match status" value="1"/>
</dbReference>
<dbReference type="PROSITE" id="PS50112">
    <property type="entry name" value="PAS"/>
    <property type="match status" value="1"/>
</dbReference>
<dbReference type="PANTHER" id="PTHR44757">
    <property type="entry name" value="DIGUANYLATE CYCLASE DGCP"/>
    <property type="match status" value="1"/>
</dbReference>
<dbReference type="Proteomes" id="UP000177230">
    <property type="component" value="Unassembled WGS sequence"/>
</dbReference>
<dbReference type="SUPFAM" id="SSF55781">
    <property type="entry name" value="GAF domain-like"/>
    <property type="match status" value="1"/>
</dbReference>
<evidence type="ECO:0000259" key="1">
    <source>
        <dbReference type="PROSITE" id="PS50112"/>
    </source>
</evidence>
<dbReference type="AlphaFoldDB" id="A0A1F5RC87"/>
<proteinExistence type="predicted"/>
<dbReference type="SMART" id="SM00091">
    <property type="entry name" value="PAS"/>
    <property type="match status" value="1"/>
</dbReference>
<dbReference type="SUPFAM" id="SSF55785">
    <property type="entry name" value="PYP-like sensor domain (PAS domain)"/>
    <property type="match status" value="1"/>
</dbReference>
<evidence type="ECO:0000313" key="2">
    <source>
        <dbReference type="EMBL" id="OGF12055.1"/>
    </source>
</evidence>
<accession>A0A1F5RC87</accession>
<evidence type="ECO:0000313" key="3">
    <source>
        <dbReference type="Proteomes" id="UP000177230"/>
    </source>
</evidence>
<dbReference type="Gene3D" id="3.30.450.20">
    <property type="entry name" value="PAS domain"/>
    <property type="match status" value="1"/>
</dbReference>
<dbReference type="InterPro" id="IPR035965">
    <property type="entry name" value="PAS-like_dom_sf"/>
</dbReference>
<dbReference type="NCBIfam" id="TIGR00229">
    <property type="entry name" value="sensory_box"/>
    <property type="match status" value="1"/>
</dbReference>
<dbReference type="Pfam" id="PF13185">
    <property type="entry name" value="GAF_2"/>
    <property type="match status" value="1"/>
</dbReference>
<dbReference type="PANTHER" id="PTHR44757:SF2">
    <property type="entry name" value="BIOFILM ARCHITECTURE MAINTENANCE PROTEIN MBAA"/>
    <property type="match status" value="1"/>
</dbReference>
<dbReference type="InterPro" id="IPR029016">
    <property type="entry name" value="GAF-like_dom_sf"/>
</dbReference>
<dbReference type="Gene3D" id="3.30.450.40">
    <property type="match status" value="1"/>
</dbReference>
<dbReference type="InterPro" id="IPR052155">
    <property type="entry name" value="Biofilm_reg_signaling"/>
</dbReference>
<dbReference type="EMBL" id="MFFM01000034">
    <property type="protein sequence ID" value="OGF12055.1"/>
    <property type="molecule type" value="Genomic_DNA"/>
</dbReference>
<sequence length="315" mass="35262">MEDQEKSPEQLINELHALRIRLSEAEVQDLEHGRTRQKLRALEQLVDTMSLGVTISDIEGRILYSNPAEAQMHGYQVNELIGREVRIFAPNGIWNPMTREQARKIKRLSREGLNIRQDGSVFPVHLVSDVVKNAAGEPVAIITTSEETTGRKQAQALQSALYKISQKAAAAPSLEQLFSDLHSILGGLIYARNFLVALYDQDSQILEFPYHIDEFSATPPPARLGKGLFEYVIKSGQVLFATSETLAEKMRAGEMDEMNAPFVNWLGIPLKKGDRTVGIMVIKSYTEEISFSEAEKDLLIFVAQQIVGALERLKK</sequence>
<dbReference type="InterPro" id="IPR000014">
    <property type="entry name" value="PAS"/>
</dbReference>
<protein>
    <recommendedName>
        <fullName evidence="1">PAS domain-containing protein</fullName>
    </recommendedName>
</protein>
<name>A0A1F5RC87_9BACT</name>
<dbReference type="InterPro" id="IPR003018">
    <property type="entry name" value="GAF"/>
</dbReference>
<dbReference type="Pfam" id="PF13426">
    <property type="entry name" value="PAS_9"/>
    <property type="match status" value="1"/>
</dbReference>
<feature type="domain" description="PAS" evidence="1">
    <location>
        <begin position="38"/>
        <end position="91"/>
    </location>
</feature>
<gene>
    <name evidence="2" type="ORF">A2024_03450</name>
</gene>